<keyword evidence="7" id="KW-0259">Enterobactin biosynthesis</keyword>
<comment type="similarity">
    <text evidence="3">Belongs to the P-Pant transferase superfamily. EntD family.</text>
</comment>
<name>A0A848J1J3_9BACT</name>
<evidence type="ECO:0000256" key="2">
    <source>
        <dbReference type="ARBA" id="ARBA00004993"/>
    </source>
</evidence>
<evidence type="ECO:0000313" key="16">
    <source>
        <dbReference type="Proteomes" id="UP000559010"/>
    </source>
</evidence>
<feature type="binding site" evidence="12">
    <location>
        <begin position="94"/>
        <end position="95"/>
    </location>
    <ligand>
        <name>CoA</name>
        <dbReference type="ChEBI" id="CHEBI:57287"/>
    </ligand>
</feature>
<organism evidence="15 16">
    <name type="scientific">Marinigracilibium pacificum</name>
    <dbReference type="NCBI Taxonomy" id="2729599"/>
    <lineage>
        <taxon>Bacteria</taxon>
        <taxon>Pseudomonadati</taxon>
        <taxon>Bacteroidota</taxon>
        <taxon>Cytophagia</taxon>
        <taxon>Cytophagales</taxon>
        <taxon>Flammeovirgaceae</taxon>
        <taxon>Marinigracilibium</taxon>
    </lineage>
</organism>
<feature type="binding site" evidence="13">
    <location>
        <position position="115"/>
    </location>
    <ligand>
        <name>Mg(2+)</name>
        <dbReference type="ChEBI" id="CHEBI:18420"/>
    </ligand>
</feature>
<evidence type="ECO:0000256" key="4">
    <source>
        <dbReference type="ARBA" id="ARBA00011503"/>
    </source>
</evidence>
<evidence type="ECO:0000256" key="8">
    <source>
        <dbReference type="ARBA" id="ARBA00029894"/>
    </source>
</evidence>
<evidence type="ECO:0000256" key="9">
    <source>
        <dbReference type="ARBA" id="ARBA00031996"/>
    </source>
</evidence>
<dbReference type="Proteomes" id="UP000559010">
    <property type="component" value="Unassembled WGS sequence"/>
</dbReference>
<dbReference type="EMBL" id="JABBNU010000008">
    <property type="protein sequence ID" value="NMM49385.1"/>
    <property type="molecule type" value="Genomic_DNA"/>
</dbReference>
<evidence type="ECO:0000256" key="10">
    <source>
        <dbReference type="ARBA" id="ARBA00049176"/>
    </source>
</evidence>
<comment type="subunit">
    <text evidence="4">EntB, EntD, EntE, and EntF form a multienzyme complex called enterobactin synthase.</text>
</comment>
<dbReference type="GO" id="GO:0005886">
    <property type="term" value="C:plasma membrane"/>
    <property type="evidence" value="ECO:0007669"/>
    <property type="project" value="TreeGrafter"/>
</dbReference>
<dbReference type="GO" id="GO:0009366">
    <property type="term" value="C:enterobactin synthetase complex"/>
    <property type="evidence" value="ECO:0007669"/>
    <property type="project" value="InterPro"/>
</dbReference>
<dbReference type="InterPro" id="IPR008278">
    <property type="entry name" value="4-PPantetheinyl_Trfase_dom"/>
</dbReference>
<feature type="binding site" evidence="12">
    <location>
        <position position="57"/>
    </location>
    <ligand>
        <name>CoA</name>
        <dbReference type="ChEBI" id="CHEBI:57287"/>
    </ligand>
</feature>
<evidence type="ECO:0000259" key="14">
    <source>
        <dbReference type="Pfam" id="PF01648"/>
    </source>
</evidence>
<comment type="catalytic activity">
    <reaction evidence="10">
        <text>apo-[aryl-carrier protein] + CoA = holo-[aryl-carrier protein] + adenosine 3',5'-bisphosphate + H(+)</text>
        <dbReference type="Rhea" id="RHEA:48404"/>
        <dbReference type="Rhea" id="RHEA-COMP:15903"/>
        <dbReference type="Rhea" id="RHEA-COMP:17557"/>
        <dbReference type="ChEBI" id="CHEBI:15378"/>
        <dbReference type="ChEBI" id="CHEBI:29999"/>
        <dbReference type="ChEBI" id="CHEBI:57287"/>
        <dbReference type="ChEBI" id="CHEBI:58343"/>
        <dbReference type="ChEBI" id="CHEBI:64479"/>
    </reaction>
</comment>
<keyword evidence="6 15" id="KW-0808">Transferase</keyword>
<comment type="cofactor">
    <cofactor evidence="13">
        <name>Mg(2+)</name>
        <dbReference type="ChEBI" id="CHEBI:18420"/>
    </cofactor>
</comment>
<dbReference type="SUPFAM" id="SSF56214">
    <property type="entry name" value="4'-phosphopantetheinyl transferase"/>
    <property type="match status" value="2"/>
</dbReference>
<evidence type="ECO:0000256" key="12">
    <source>
        <dbReference type="PIRSR" id="PIRSR603542-1"/>
    </source>
</evidence>
<dbReference type="RefSeq" id="WP_169682461.1">
    <property type="nucleotide sequence ID" value="NZ_JABBNU010000008.1"/>
</dbReference>
<feature type="binding site" evidence="12">
    <location>
        <position position="165"/>
    </location>
    <ligand>
        <name>CoA</name>
        <dbReference type="ChEBI" id="CHEBI:57287"/>
    </ligand>
</feature>
<dbReference type="GO" id="GO:0000287">
    <property type="term" value="F:magnesium ion binding"/>
    <property type="evidence" value="ECO:0007669"/>
    <property type="project" value="InterPro"/>
</dbReference>
<dbReference type="InterPro" id="IPR037143">
    <property type="entry name" value="4-PPantetheinyl_Trfase_dom_sf"/>
</dbReference>
<evidence type="ECO:0000256" key="1">
    <source>
        <dbReference type="ARBA" id="ARBA00003937"/>
    </source>
</evidence>
<feature type="domain" description="4'-phosphopantetheinyl transferase" evidence="14">
    <location>
        <begin position="109"/>
        <end position="180"/>
    </location>
</feature>
<dbReference type="PANTHER" id="PTHR38096">
    <property type="entry name" value="ENTEROBACTIN SYNTHASE COMPONENT D"/>
    <property type="match status" value="1"/>
</dbReference>
<keyword evidence="13" id="KW-0460">Magnesium</keyword>
<dbReference type="GO" id="GO:0009239">
    <property type="term" value="P:enterobactin biosynthetic process"/>
    <property type="evidence" value="ECO:0007669"/>
    <property type="project" value="UniProtKB-KW"/>
</dbReference>
<evidence type="ECO:0000256" key="7">
    <source>
        <dbReference type="ARBA" id="ARBA00023191"/>
    </source>
</evidence>
<keyword evidence="16" id="KW-1185">Reference proteome</keyword>
<keyword evidence="13" id="KW-0479">Metal-binding</keyword>
<dbReference type="Gene3D" id="3.90.470.20">
    <property type="entry name" value="4'-phosphopantetheinyl transferase domain"/>
    <property type="match status" value="1"/>
</dbReference>
<comment type="caution">
    <text evidence="15">The sequence shown here is derived from an EMBL/GenBank/DDBJ whole genome shotgun (WGS) entry which is preliminary data.</text>
</comment>
<dbReference type="Pfam" id="PF01648">
    <property type="entry name" value="ACPS"/>
    <property type="match status" value="1"/>
</dbReference>
<feature type="binding site" evidence="12">
    <location>
        <position position="49"/>
    </location>
    <ligand>
        <name>CoA</name>
        <dbReference type="ChEBI" id="CHEBI:57287"/>
    </ligand>
</feature>
<feature type="binding site" evidence="12">
    <location>
        <position position="113"/>
    </location>
    <ligand>
        <name>CoA</name>
        <dbReference type="ChEBI" id="CHEBI:57287"/>
    </ligand>
</feature>
<evidence type="ECO:0000256" key="5">
    <source>
        <dbReference type="ARBA" id="ARBA00019087"/>
    </source>
</evidence>
<protein>
    <recommendedName>
        <fullName evidence="5">Enterobactin synthase component D</fullName>
    </recommendedName>
    <alternativeName>
        <fullName evidence="8">4'-phosphopantetheinyl transferase EntD</fullName>
    </alternativeName>
    <alternativeName>
        <fullName evidence="9">Enterochelin synthase D</fullName>
    </alternativeName>
</protein>
<feature type="binding site" evidence="12">
    <location>
        <position position="152"/>
    </location>
    <ligand>
        <name>CoA</name>
        <dbReference type="ChEBI" id="CHEBI:57287"/>
    </ligand>
</feature>
<dbReference type="AlphaFoldDB" id="A0A848J1J3"/>
<proteinExistence type="inferred from homology"/>
<accession>A0A848J1J3</accession>
<gene>
    <name evidence="15" type="ORF">HH304_13320</name>
</gene>
<comment type="function">
    <text evidence="1">Involved in the biosynthesis of the siderophore enterobactin (enterochelin), which is a macrocyclic trimeric lactone of N-(2,3-dihydroxybenzoyl)-serine. The serine trilactone serves as a scaffolding for the three catechol functionalities that provide hexadentate coordination for the tightly ligated iron(2+) atoms. Plays an essential role in the assembly of the enterobactin by catalyzing the transfer of the 4'-phosphopantetheine (Ppant) moiety from coenzyme A to the apo-domains of both EntB (ArCP domain) and EntF (PCP domain) to yield their holo-forms which make them competent for the activation of 2,3-dihydroxybenzoate (DHB) and L-serine, respectively.</text>
</comment>
<feature type="binding site" evidence="13">
    <location>
        <position position="114"/>
    </location>
    <ligand>
        <name>Mg(2+)</name>
        <dbReference type="ChEBI" id="CHEBI:18420"/>
    </ligand>
</feature>
<feature type="binding site" evidence="13">
    <location>
        <position position="113"/>
    </location>
    <ligand>
        <name>Mg(2+)</name>
        <dbReference type="ChEBI" id="CHEBI:18420"/>
    </ligand>
</feature>
<evidence type="ECO:0000256" key="13">
    <source>
        <dbReference type="PIRSR" id="PIRSR603542-2"/>
    </source>
</evidence>
<feature type="binding site" evidence="12">
    <location>
        <position position="156"/>
    </location>
    <ligand>
        <name>CoA</name>
        <dbReference type="ChEBI" id="CHEBI:57287"/>
    </ligand>
</feature>
<evidence type="ECO:0000256" key="6">
    <source>
        <dbReference type="ARBA" id="ARBA00022679"/>
    </source>
</evidence>
<comment type="pathway">
    <text evidence="2">Siderophore biosynthesis; enterobactin biosynthesis.</text>
</comment>
<reference evidence="15 16" key="1">
    <citation type="submission" date="2020-04" db="EMBL/GenBank/DDBJ databases">
        <title>Flammeovirgaceae bacterium KN852 isolated from deep sea.</title>
        <authorList>
            <person name="Zhang D.-C."/>
        </authorList>
    </citation>
    <scope>NUCLEOTIDE SEQUENCE [LARGE SCALE GENOMIC DNA]</scope>
    <source>
        <strain evidence="15 16">KN852</strain>
    </source>
</reference>
<evidence type="ECO:0000256" key="3">
    <source>
        <dbReference type="ARBA" id="ARBA00008342"/>
    </source>
</evidence>
<evidence type="ECO:0000256" key="11">
    <source>
        <dbReference type="ARBA" id="ARBA00049191"/>
    </source>
</evidence>
<dbReference type="GO" id="GO:0008897">
    <property type="term" value="F:holo-[acyl-carrier-protein] synthase activity"/>
    <property type="evidence" value="ECO:0007669"/>
    <property type="project" value="InterPro"/>
</dbReference>
<dbReference type="InterPro" id="IPR003542">
    <property type="entry name" value="Enbac_synth_compD-like"/>
</dbReference>
<comment type="catalytic activity">
    <reaction evidence="11">
        <text>apo-[peptidyl-carrier protein] + CoA = holo-[peptidyl-carrier protein] + adenosine 3',5'-bisphosphate + H(+)</text>
        <dbReference type="Rhea" id="RHEA:46228"/>
        <dbReference type="Rhea" id="RHEA-COMP:11479"/>
        <dbReference type="Rhea" id="RHEA-COMP:11480"/>
        <dbReference type="ChEBI" id="CHEBI:15378"/>
        <dbReference type="ChEBI" id="CHEBI:29999"/>
        <dbReference type="ChEBI" id="CHEBI:57287"/>
        <dbReference type="ChEBI" id="CHEBI:58343"/>
        <dbReference type="ChEBI" id="CHEBI:64479"/>
    </reaction>
</comment>
<evidence type="ECO:0000313" key="15">
    <source>
        <dbReference type="EMBL" id="NMM49385.1"/>
    </source>
</evidence>
<sequence>MSDTNVKNIDKNSFLFIRQINDMENSFEIDQYASDDEKKVLSTLKTTQRKKEWLTIRHLLSEACIKFKLDYCPVIKDNHGKPYLPGFDGGISYTHSQTQAGLLIHPHASVGIDIEKPREKLFKVKHKFLSDEELECYDNDIELMTIAWSAKESIYKAYGRKNLSLKDNIDLLSINYDTKIIETRIIKGDLKEKMKVHFFFSNDEIVTYTIRENPTPF</sequence>
<dbReference type="PANTHER" id="PTHR38096:SF1">
    <property type="entry name" value="ENTEROBACTIN SYNTHASE COMPONENT D"/>
    <property type="match status" value="1"/>
</dbReference>